<dbReference type="EMBL" id="VLJV01000001">
    <property type="protein sequence ID" value="TWH19909.1"/>
    <property type="molecule type" value="Genomic_DNA"/>
</dbReference>
<dbReference type="GO" id="GO:0034040">
    <property type="term" value="F:ATPase-coupled lipid transmembrane transporter activity"/>
    <property type="evidence" value="ECO:0007669"/>
    <property type="project" value="TreeGrafter"/>
</dbReference>
<feature type="transmembrane region" description="Helical" evidence="6">
    <location>
        <begin position="81"/>
        <end position="100"/>
    </location>
</feature>
<accession>A0A660CEH9</accession>
<keyword evidence="3 6" id="KW-1133">Transmembrane helix</keyword>
<dbReference type="OrthoDB" id="3700947at2"/>
<dbReference type="GO" id="GO:0140359">
    <property type="term" value="F:ABC-type transporter activity"/>
    <property type="evidence" value="ECO:0007669"/>
    <property type="project" value="InterPro"/>
</dbReference>
<dbReference type="Proteomes" id="UP000317303">
    <property type="component" value="Unassembled WGS sequence"/>
</dbReference>
<dbReference type="Gene3D" id="3.40.50.300">
    <property type="entry name" value="P-loop containing nucleotide triphosphate hydrolases"/>
    <property type="match status" value="1"/>
</dbReference>
<dbReference type="SUPFAM" id="SSF52540">
    <property type="entry name" value="P-loop containing nucleoside triphosphate hydrolases"/>
    <property type="match status" value="1"/>
</dbReference>
<dbReference type="GO" id="GO:0005886">
    <property type="term" value="C:plasma membrane"/>
    <property type="evidence" value="ECO:0007669"/>
    <property type="project" value="UniProtKB-SubCell"/>
</dbReference>
<gene>
    <name evidence="8" type="ORF">JD82_01747</name>
</gene>
<evidence type="ECO:0000256" key="3">
    <source>
        <dbReference type="ARBA" id="ARBA00022989"/>
    </source>
</evidence>
<feature type="compositionally biased region" description="Pro residues" evidence="5">
    <location>
        <begin position="7"/>
        <end position="28"/>
    </location>
</feature>
<dbReference type="InterPro" id="IPR011527">
    <property type="entry name" value="ABC1_TM_dom"/>
</dbReference>
<dbReference type="Gene3D" id="1.20.1560.10">
    <property type="entry name" value="ABC transporter type 1, transmembrane domain"/>
    <property type="match status" value="1"/>
</dbReference>
<keyword evidence="4 6" id="KW-0472">Membrane</keyword>
<name>A0A660CEH9_9PSEU</name>
<sequence>MTGPHGAGPPNPGRPDPGPLAPGPPNPGPAATDPALPRLLTAGRSKTFALLVAAGLTQAVLAGATAVCMPRLLESGGRERWTWLAALVAAALGMGAVRVAEWVLAEKLGQDYVHRIRLRLLSAAVAEGRGPSVGTTIARATNDLTAVRNWIAWGVAPLASGIPLVAGVLVVLAVLHPALTLAVAVPLAVLGGVLAALSRIAYARARTVRKARGRLASQVADTVAAGSAIRAGGGVPREMDRLRRLSGRVRATAVRRARVAGYLRGTAVAAAAVATLGVVVVGAGLGLAHALVATTITVVGVLATPIHDLGRVVEYRQSYLAARRVLAPALARETEPPRPATDTSGSGEIRAPAEVHVHDLAVDGVRLPGLVAAPGARVVLGGPCRDRTDAVLALLAGTGTHARGWVRVAGHDLGGQRPRVRRCSVGYAARGLALERGTIGRAVRYRRPESDLPCGGALDAVGLGERVRALPDGERTVLRRGGEPLTPPERARLQLARALYGQPPLVVLDHIEDELGAGGAALLRTLLADYPGVVVLATDVPELVVDRFDVWQLDAVEDGPGRVVAAGYSRPASAGGAVSREGAP</sequence>
<protein>
    <submittedName>
        <fullName evidence="8">ABC-type multidrug transport system fused ATPase/permease subunit</fullName>
    </submittedName>
</protein>
<feature type="transmembrane region" description="Helical" evidence="6">
    <location>
        <begin position="48"/>
        <end position="69"/>
    </location>
</feature>
<feature type="transmembrane region" description="Helical" evidence="6">
    <location>
        <begin position="150"/>
        <end position="175"/>
    </location>
</feature>
<feature type="transmembrane region" description="Helical" evidence="6">
    <location>
        <begin position="262"/>
        <end position="281"/>
    </location>
</feature>
<organism evidence="8 9">
    <name type="scientific">Prauserella rugosa</name>
    <dbReference type="NCBI Taxonomy" id="43354"/>
    <lineage>
        <taxon>Bacteria</taxon>
        <taxon>Bacillati</taxon>
        <taxon>Actinomycetota</taxon>
        <taxon>Actinomycetes</taxon>
        <taxon>Pseudonocardiales</taxon>
        <taxon>Pseudonocardiaceae</taxon>
        <taxon>Prauserella</taxon>
    </lineage>
</organism>
<feature type="domain" description="ABC transmembrane type-1" evidence="7">
    <location>
        <begin position="48"/>
        <end position="304"/>
    </location>
</feature>
<dbReference type="InterPro" id="IPR039421">
    <property type="entry name" value="Type_1_exporter"/>
</dbReference>
<dbReference type="InterPro" id="IPR036640">
    <property type="entry name" value="ABC1_TM_sf"/>
</dbReference>
<dbReference type="AlphaFoldDB" id="A0A660CEH9"/>
<dbReference type="Pfam" id="PF00664">
    <property type="entry name" value="ABC_membrane"/>
    <property type="match status" value="1"/>
</dbReference>
<evidence type="ECO:0000256" key="4">
    <source>
        <dbReference type="ARBA" id="ARBA00023136"/>
    </source>
</evidence>
<evidence type="ECO:0000256" key="2">
    <source>
        <dbReference type="ARBA" id="ARBA00022692"/>
    </source>
</evidence>
<reference evidence="8 9" key="1">
    <citation type="submission" date="2019-07" db="EMBL/GenBank/DDBJ databases">
        <title>R&amp;d 2014.</title>
        <authorList>
            <person name="Klenk H.-P."/>
        </authorList>
    </citation>
    <scope>NUCLEOTIDE SEQUENCE [LARGE SCALE GENOMIC DNA]</scope>
    <source>
        <strain evidence="8 9">DSM 43194</strain>
    </source>
</reference>
<feature type="region of interest" description="Disordered" evidence="5">
    <location>
        <begin position="1"/>
        <end position="36"/>
    </location>
</feature>
<dbReference type="GO" id="GO:0005524">
    <property type="term" value="F:ATP binding"/>
    <property type="evidence" value="ECO:0007669"/>
    <property type="project" value="InterPro"/>
</dbReference>
<dbReference type="PROSITE" id="PS50929">
    <property type="entry name" value="ABC_TM1F"/>
    <property type="match status" value="1"/>
</dbReference>
<dbReference type="PANTHER" id="PTHR24221:SF654">
    <property type="entry name" value="ATP-BINDING CASSETTE SUB-FAMILY B MEMBER 6"/>
    <property type="match status" value="1"/>
</dbReference>
<keyword evidence="9" id="KW-1185">Reference proteome</keyword>
<evidence type="ECO:0000313" key="8">
    <source>
        <dbReference type="EMBL" id="TWH19909.1"/>
    </source>
</evidence>
<feature type="transmembrane region" description="Helical" evidence="6">
    <location>
        <begin position="181"/>
        <end position="202"/>
    </location>
</feature>
<evidence type="ECO:0000256" key="6">
    <source>
        <dbReference type="SAM" id="Phobius"/>
    </source>
</evidence>
<evidence type="ECO:0000256" key="1">
    <source>
        <dbReference type="ARBA" id="ARBA00004651"/>
    </source>
</evidence>
<comment type="subcellular location">
    <subcellularLocation>
        <location evidence="1">Cell membrane</location>
        <topology evidence="1">Multi-pass membrane protein</topology>
    </subcellularLocation>
</comment>
<evidence type="ECO:0000259" key="7">
    <source>
        <dbReference type="PROSITE" id="PS50929"/>
    </source>
</evidence>
<dbReference type="PANTHER" id="PTHR24221">
    <property type="entry name" value="ATP-BINDING CASSETTE SUB-FAMILY B"/>
    <property type="match status" value="1"/>
</dbReference>
<comment type="caution">
    <text evidence="8">The sequence shown here is derived from an EMBL/GenBank/DDBJ whole genome shotgun (WGS) entry which is preliminary data.</text>
</comment>
<keyword evidence="2 6" id="KW-0812">Transmembrane</keyword>
<proteinExistence type="predicted"/>
<dbReference type="SUPFAM" id="SSF90123">
    <property type="entry name" value="ABC transporter transmembrane region"/>
    <property type="match status" value="1"/>
</dbReference>
<evidence type="ECO:0000256" key="5">
    <source>
        <dbReference type="SAM" id="MobiDB-lite"/>
    </source>
</evidence>
<evidence type="ECO:0000313" key="9">
    <source>
        <dbReference type="Proteomes" id="UP000317303"/>
    </source>
</evidence>
<dbReference type="InterPro" id="IPR027417">
    <property type="entry name" value="P-loop_NTPase"/>
</dbReference>